<name>A0ABM8Q210_9BACT</name>
<dbReference type="EC" id="3.6.1.-" evidence="5"/>
<comment type="cofactor">
    <cofactor evidence="1">
        <name>Mn(2+)</name>
        <dbReference type="ChEBI" id="CHEBI:29035"/>
    </cofactor>
</comment>
<comment type="caution">
    <text evidence="5">The sequence shown here is derived from an EMBL/GenBank/DDBJ whole genome shotgun (WGS) entry which is preliminary data.</text>
</comment>
<proteinExistence type="inferred from homology"/>
<dbReference type="CDD" id="cd03671">
    <property type="entry name" value="NUDIX_Ap4A_hydrolase_plant_like"/>
    <property type="match status" value="1"/>
</dbReference>
<dbReference type="GO" id="GO:0016787">
    <property type="term" value="F:hydrolase activity"/>
    <property type="evidence" value="ECO:0007669"/>
    <property type="project" value="UniProtKB-KW"/>
</dbReference>
<comment type="similarity">
    <text evidence="3">Belongs to the Nudix hydrolase family.</text>
</comment>
<evidence type="ECO:0000256" key="3">
    <source>
        <dbReference type="RuleBase" id="RU003476"/>
    </source>
</evidence>
<evidence type="ECO:0000256" key="1">
    <source>
        <dbReference type="ARBA" id="ARBA00001936"/>
    </source>
</evidence>
<dbReference type="InterPro" id="IPR015797">
    <property type="entry name" value="NUDIX_hydrolase-like_dom_sf"/>
</dbReference>
<dbReference type="SUPFAM" id="SSF55811">
    <property type="entry name" value="Nudix"/>
    <property type="match status" value="1"/>
</dbReference>
<dbReference type="NCBIfam" id="NF001938">
    <property type="entry name" value="PRK00714.1-5"/>
    <property type="match status" value="1"/>
</dbReference>
<evidence type="ECO:0000313" key="5">
    <source>
        <dbReference type="EMBL" id="CAD7286790.1"/>
    </source>
</evidence>
<dbReference type="InterPro" id="IPR020084">
    <property type="entry name" value="NUDIX_hydrolase_CS"/>
</dbReference>
<gene>
    <name evidence="5" type="primary">rppH</name>
    <name evidence="5" type="ORF">LMG7974_00085</name>
</gene>
<dbReference type="PANTHER" id="PTHR11839">
    <property type="entry name" value="UDP/ADP-SUGAR PYROPHOSPHATASE"/>
    <property type="match status" value="1"/>
</dbReference>
<dbReference type="InterPro" id="IPR000086">
    <property type="entry name" value="NUDIX_hydrolase_dom"/>
</dbReference>
<accession>A0ABM8Q210</accession>
<reference evidence="5 6" key="1">
    <citation type="submission" date="2020-11" db="EMBL/GenBank/DDBJ databases">
        <authorList>
            <person name="Peeters C."/>
        </authorList>
    </citation>
    <scope>NUCLEOTIDE SEQUENCE [LARGE SCALE GENOMIC DNA]</scope>
    <source>
        <strain evidence="5 6">LMG 7974</strain>
    </source>
</reference>
<evidence type="ECO:0000256" key="2">
    <source>
        <dbReference type="ARBA" id="ARBA00022801"/>
    </source>
</evidence>
<protein>
    <submittedName>
        <fullName evidence="5">RNA pyrophosphohydrolase</fullName>
        <ecNumber evidence="5">3.6.1.-</ecNumber>
    </submittedName>
</protein>
<dbReference type="EMBL" id="CAJHOF010000001">
    <property type="protein sequence ID" value="CAD7286790.1"/>
    <property type="molecule type" value="Genomic_DNA"/>
</dbReference>
<dbReference type="InterPro" id="IPR020476">
    <property type="entry name" value="Nudix_hydrolase"/>
</dbReference>
<dbReference type="PRINTS" id="PR00502">
    <property type="entry name" value="NUDIXFAMILY"/>
</dbReference>
<feature type="domain" description="Nudix hydrolase" evidence="4">
    <location>
        <begin position="4"/>
        <end position="146"/>
    </location>
</feature>
<evidence type="ECO:0000259" key="4">
    <source>
        <dbReference type="PROSITE" id="PS51462"/>
    </source>
</evidence>
<dbReference type="Gene3D" id="3.90.79.10">
    <property type="entry name" value="Nucleoside Triphosphate Pyrophosphohydrolase"/>
    <property type="match status" value="1"/>
</dbReference>
<organism evidence="5 6">
    <name type="scientific">Campylobacter majalis</name>
    <dbReference type="NCBI Taxonomy" id="2790656"/>
    <lineage>
        <taxon>Bacteria</taxon>
        <taxon>Pseudomonadati</taxon>
        <taxon>Campylobacterota</taxon>
        <taxon>Epsilonproteobacteria</taxon>
        <taxon>Campylobacterales</taxon>
        <taxon>Campylobacteraceae</taxon>
        <taxon>Campylobacter</taxon>
    </lineage>
</organism>
<dbReference type="Pfam" id="PF00293">
    <property type="entry name" value="NUDIX"/>
    <property type="match status" value="1"/>
</dbReference>
<keyword evidence="2 3" id="KW-0378">Hydrolase</keyword>
<sequence length="154" mass="18066">MQKKYRPNVAAVVLSHTYPFKCEIFVANRTDLPDVWQFPQGGIDDGETPKQALLRELKEEIGTDEVSVLAEYPEWLSYDFPPNAGKKMYPYAGQTQKYFLVRLNAGAKINLNTKEPEFSKYKFVEYKRIFNDLNHFKRPIYSKVLAYFKEKGYF</sequence>
<dbReference type="RefSeq" id="WP_229931912.1">
    <property type="nucleotide sequence ID" value="NZ_CAJHOF010000001.1"/>
</dbReference>
<keyword evidence="6" id="KW-1185">Reference proteome</keyword>
<dbReference type="NCBIfam" id="NF001936">
    <property type="entry name" value="PRK00714.1-3"/>
    <property type="match status" value="1"/>
</dbReference>
<dbReference type="Proteomes" id="UP000789803">
    <property type="component" value="Unassembled WGS sequence"/>
</dbReference>
<dbReference type="InterPro" id="IPR022927">
    <property type="entry name" value="RppH"/>
</dbReference>
<dbReference type="PROSITE" id="PS00893">
    <property type="entry name" value="NUDIX_BOX"/>
    <property type="match status" value="1"/>
</dbReference>
<dbReference type="PANTHER" id="PTHR11839:SF22">
    <property type="entry name" value="NUDIX HYDROLASE 26, CHLOROPLASTIC"/>
    <property type="match status" value="1"/>
</dbReference>
<evidence type="ECO:0000313" key="6">
    <source>
        <dbReference type="Proteomes" id="UP000789803"/>
    </source>
</evidence>
<dbReference type="PROSITE" id="PS51462">
    <property type="entry name" value="NUDIX"/>
    <property type="match status" value="1"/>
</dbReference>